<protein>
    <recommendedName>
        <fullName evidence="6">RING-type E3 ubiquitin transferase</fullName>
        <ecNumber evidence="6">2.3.2.27</ecNumber>
    </recommendedName>
</protein>
<proteinExistence type="inferred from homology"/>
<dbReference type="GO" id="GO:0005737">
    <property type="term" value="C:cytoplasm"/>
    <property type="evidence" value="ECO:0007669"/>
    <property type="project" value="UniProtKB-SubCell"/>
</dbReference>
<dbReference type="PANTHER" id="PTHR13931">
    <property type="entry name" value="UBIQUITINATION FACTOR E4"/>
    <property type="match status" value="1"/>
</dbReference>
<dbReference type="InterPro" id="IPR003613">
    <property type="entry name" value="Ubox_domain"/>
</dbReference>
<name>A0AAD5Q4H9_PYTIN</name>
<dbReference type="GO" id="GO:0000151">
    <property type="term" value="C:ubiquitin ligase complex"/>
    <property type="evidence" value="ECO:0007669"/>
    <property type="project" value="InterPro"/>
</dbReference>
<organism evidence="13 14">
    <name type="scientific">Pythium insidiosum</name>
    <name type="common">Pythiosis disease agent</name>
    <dbReference type="NCBI Taxonomy" id="114742"/>
    <lineage>
        <taxon>Eukaryota</taxon>
        <taxon>Sar</taxon>
        <taxon>Stramenopiles</taxon>
        <taxon>Oomycota</taxon>
        <taxon>Peronosporomycetes</taxon>
        <taxon>Pythiales</taxon>
        <taxon>Pythiaceae</taxon>
        <taxon>Pythium</taxon>
    </lineage>
</organism>
<dbReference type="Proteomes" id="UP001209570">
    <property type="component" value="Unassembled WGS sequence"/>
</dbReference>
<feature type="region of interest" description="Disordered" evidence="11">
    <location>
        <begin position="1"/>
        <end position="59"/>
    </location>
</feature>
<dbReference type="GO" id="GO:0006511">
    <property type="term" value="P:ubiquitin-dependent protein catabolic process"/>
    <property type="evidence" value="ECO:0007669"/>
    <property type="project" value="InterPro"/>
</dbReference>
<dbReference type="SMART" id="SM00504">
    <property type="entry name" value="Ubox"/>
    <property type="match status" value="1"/>
</dbReference>
<evidence type="ECO:0000259" key="12">
    <source>
        <dbReference type="PROSITE" id="PS51698"/>
    </source>
</evidence>
<comment type="caution">
    <text evidence="13">The sequence shown here is derived from an EMBL/GenBank/DDBJ whole genome shotgun (WGS) entry which is preliminary data.</text>
</comment>
<evidence type="ECO:0000256" key="3">
    <source>
        <dbReference type="ARBA" id="ARBA00004496"/>
    </source>
</evidence>
<comment type="subcellular location">
    <subcellularLocation>
        <location evidence="3">Cytoplasm</location>
    </subcellularLocation>
    <subcellularLocation>
        <location evidence="2">Nucleus</location>
    </subcellularLocation>
</comment>
<keyword evidence="9" id="KW-0833">Ubl conjugation pathway</keyword>
<dbReference type="Pfam" id="PF04564">
    <property type="entry name" value="U-box"/>
    <property type="match status" value="1"/>
</dbReference>
<evidence type="ECO:0000256" key="5">
    <source>
        <dbReference type="ARBA" id="ARBA00007434"/>
    </source>
</evidence>
<dbReference type="AlphaFoldDB" id="A0AAD5Q4H9"/>
<reference evidence="13" key="1">
    <citation type="submission" date="2021-12" db="EMBL/GenBank/DDBJ databases">
        <title>Prjna785345.</title>
        <authorList>
            <person name="Rujirawat T."/>
            <person name="Krajaejun T."/>
        </authorList>
    </citation>
    <scope>NUCLEOTIDE SEQUENCE</scope>
    <source>
        <strain evidence="13">Pi057C3</strain>
    </source>
</reference>
<evidence type="ECO:0000313" key="14">
    <source>
        <dbReference type="Proteomes" id="UP001209570"/>
    </source>
</evidence>
<evidence type="ECO:0000256" key="4">
    <source>
        <dbReference type="ARBA" id="ARBA00004906"/>
    </source>
</evidence>
<dbReference type="PROSITE" id="PS51698">
    <property type="entry name" value="U_BOX"/>
    <property type="match status" value="1"/>
</dbReference>
<dbReference type="InterPro" id="IPR045132">
    <property type="entry name" value="UBE4"/>
</dbReference>
<dbReference type="GO" id="GO:0036503">
    <property type="term" value="P:ERAD pathway"/>
    <property type="evidence" value="ECO:0007669"/>
    <property type="project" value="InterPro"/>
</dbReference>
<dbReference type="EMBL" id="JAKCXM010000273">
    <property type="protein sequence ID" value="KAJ0396947.1"/>
    <property type="molecule type" value="Genomic_DNA"/>
</dbReference>
<accession>A0AAD5Q4H9</accession>
<evidence type="ECO:0000256" key="7">
    <source>
        <dbReference type="ARBA" id="ARBA00022490"/>
    </source>
</evidence>
<comment type="pathway">
    <text evidence="4">Protein modification; protein ubiquitination.</text>
</comment>
<dbReference type="Pfam" id="PF10408">
    <property type="entry name" value="Ufd2P_core"/>
    <property type="match status" value="1"/>
</dbReference>
<dbReference type="InterPro" id="IPR019474">
    <property type="entry name" value="Ub_conjug_fac_E4_core"/>
</dbReference>
<keyword evidence="14" id="KW-1185">Reference proteome</keyword>
<dbReference type="Gene3D" id="3.30.40.10">
    <property type="entry name" value="Zinc/RING finger domain, C3HC4 (zinc finger)"/>
    <property type="match status" value="1"/>
</dbReference>
<evidence type="ECO:0000256" key="9">
    <source>
        <dbReference type="ARBA" id="ARBA00022786"/>
    </source>
</evidence>
<keyword evidence="7" id="KW-0963">Cytoplasm</keyword>
<comment type="similarity">
    <text evidence="5">Belongs to the ubiquitin conjugation factor E4 family.</text>
</comment>
<evidence type="ECO:0000256" key="2">
    <source>
        <dbReference type="ARBA" id="ARBA00004123"/>
    </source>
</evidence>
<evidence type="ECO:0000256" key="1">
    <source>
        <dbReference type="ARBA" id="ARBA00000900"/>
    </source>
</evidence>
<dbReference type="SUPFAM" id="SSF57850">
    <property type="entry name" value="RING/U-box"/>
    <property type="match status" value="1"/>
</dbReference>
<comment type="catalytic activity">
    <reaction evidence="1">
        <text>S-ubiquitinyl-[E2 ubiquitin-conjugating enzyme]-L-cysteine + [acceptor protein]-L-lysine = [E2 ubiquitin-conjugating enzyme]-L-cysteine + N(6)-ubiquitinyl-[acceptor protein]-L-lysine.</text>
        <dbReference type="EC" id="2.3.2.27"/>
    </reaction>
</comment>
<evidence type="ECO:0000256" key="11">
    <source>
        <dbReference type="SAM" id="MobiDB-lite"/>
    </source>
</evidence>
<dbReference type="GO" id="GO:0005634">
    <property type="term" value="C:nucleus"/>
    <property type="evidence" value="ECO:0007669"/>
    <property type="project" value="UniProtKB-SubCell"/>
</dbReference>
<evidence type="ECO:0000256" key="10">
    <source>
        <dbReference type="ARBA" id="ARBA00023242"/>
    </source>
</evidence>
<feature type="compositionally biased region" description="Pro residues" evidence="11">
    <location>
        <begin position="20"/>
        <end position="38"/>
    </location>
</feature>
<dbReference type="PANTHER" id="PTHR13931:SF2">
    <property type="entry name" value="UBIQUITIN CONJUGATION FACTOR E4 B"/>
    <property type="match status" value="1"/>
</dbReference>
<feature type="domain" description="U-box" evidence="12">
    <location>
        <begin position="931"/>
        <end position="1005"/>
    </location>
</feature>
<keyword evidence="10" id="KW-0539">Nucleus</keyword>
<sequence>MAEAPSCEEQSVGKKAAEPAPAPARVPAPVPATAPAPAAPIEKPKAVQKKKSGGSTPRSYVNDMLQRLLQLTLSPVVAAANDKYLLMRSPGESAEDATELTADNYSEVLYARIVMNPMDLTGTAQPVATLQYLEQCFYRCRDELQALQSSYLRLPESEKQSAEQCIATLREMCINYSVTCLTEPDMFPFEIGSLNSDALEKIVRTQAHALTPEYLEALALGLEQSGDAALVFQVFGPVYQKLLSELFLINPPSLMSGFYNNMHLLTVLCRIKILAGVFTSMPGFLLMPGAPFTGRRLQDATALGLLLRFSTDQDPAIQQMFTNVTKRTKVDVDNSITAIRNKISTVQNGGTEIIKLLLKAGGQTREQVMSWLEQALAVNAERAKENPNALITASSGMMLNLAMVMLKLSGPFMPPESKKSNLINSSFVTIKSDVFPSDVTRLLAQPERPAGDQTDDRQDGSVTSYNFITRCYFLTVRAMHLGPVSMIGQYMRLLRQLSFFQSRMNDNADPRMRAHFDSLVAAKFIMDAEILHPDLLHEMIRFALLSSSAINAMCLNDATELRLPLPDPSSFGASHPLKYVPEHLVEDVCSILIFVARLQPKALNAFQLDDLLRMILIFLSSPAYVRSPHLRAKMGELLFFVFLPPEETDAQQTAGTPFGVHLLTTDSNAQAHLAPSLLALYGDVEQTGFYEKLEHRYNIACLLKYLWKIPSHKTAFVKISNDRENFVKFAHGLMNHINGLVTDALIGLPEIKTLQEEMQDVARWMALDESVREQKQSLLSEKERTVTSSLQLANETIHMMSYLTSEIQEPFVKMPELEERLVSMLSSVLVKLAGPRGVELKVNNPEQYKFRPKEMLREIVETLLHFASYESVQRAVASNGYYDSVVFRKCVTILRRTQLVSPEEIDRFEAFVNHVEAASKELVNLEETLGDIPEEFLDPLVFTLMKDPVLLPTSGKTMDRPCITQHLLNDQSDPFTRAPLTVHDLVPNTQLKAKIEAWIKEQQQQQR</sequence>
<dbReference type="GO" id="GO:0000209">
    <property type="term" value="P:protein polyubiquitination"/>
    <property type="evidence" value="ECO:0007669"/>
    <property type="project" value="TreeGrafter"/>
</dbReference>
<dbReference type="InterPro" id="IPR013083">
    <property type="entry name" value="Znf_RING/FYVE/PHD"/>
</dbReference>
<evidence type="ECO:0000256" key="8">
    <source>
        <dbReference type="ARBA" id="ARBA00022679"/>
    </source>
</evidence>
<keyword evidence="8" id="KW-0808">Transferase</keyword>
<dbReference type="EC" id="2.3.2.27" evidence="6"/>
<gene>
    <name evidence="13" type="ORF">P43SY_003650</name>
</gene>
<dbReference type="FunFam" id="3.30.40.10:FF:000055">
    <property type="entry name" value="Ubiquitin conjugation factor e4 a"/>
    <property type="match status" value="1"/>
</dbReference>
<dbReference type="GO" id="GO:0034450">
    <property type="term" value="F:ubiquitin-ubiquitin ligase activity"/>
    <property type="evidence" value="ECO:0007669"/>
    <property type="project" value="InterPro"/>
</dbReference>
<evidence type="ECO:0000313" key="13">
    <source>
        <dbReference type="EMBL" id="KAJ0396947.1"/>
    </source>
</evidence>
<evidence type="ECO:0000256" key="6">
    <source>
        <dbReference type="ARBA" id="ARBA00012483"/>
    </source>
</evidence>